<comment type="caution">
    <text evidence="2">The sequence shown here is derived from an EMBL/GenBank/DDBJ whole genome shotgun (WGS) entry which is preliminary data.</text>
</comment>
<feature type="region of interest" description="Disordered" evidence="1">
    <location>
        <begin position="27"/>
        <end position="73"/>
    </location>
</feature>
<evidence type="ECO:0000256" key="1">
    <source>
        <dbReference type="SAM" id="MobiDB-lite"/>
    </source>
</evidence>
<feature type="compositionally biased region" description="Basic and acidic residues" evidence="1">
    <location>
        <begin position="7"/>
        <end position="16"/>
    </location>
</feature>
<protein>
    <submittedName>
        <fullName evidence="2">Uncharacterized protein</fullName>
    </submittedName>
</protein>
<dbReference type="AlphaFoldDB" id="A0A0G1FVA2"/>
<organism evidence="2 3">
    <name type="scientific">Candidatus Woesebacteria bacterium GW2011_GWB1_43_14</name>
    <dbReference type="NCBI Taxonomy" id="1618578"/>
    <lineage>
        <taxon>Bacteria</taxon>
        <taxon>Candidatus Woeseibacteriota</taxon>
    </lineage>
</organism>
<name>A0A0G1FVA2_9BACT</name>
<reference evidence="2 3" key="1">
    <citation type="journal article" date="2015" name="Nature">
        <title>rRNA introns, odd ribosomes, and small enigmatic genomes across a large radiation of phyla.</title>
        <authorList>
            <person name="Brown C.T."/>
            <person name="Hug L.A."/>
            <person name="Thomas B.C."/>
            <person name="Sharon I."/>
            <person name="Castelle C.J."/>
            <person name="Singh A."/>
            <person name="Wilkins M.J."/>
            <person name="Williams K.H."/>
            <person name="Banfield J.F."/>
        </authorList>
    </citation>
    <scope>NUCLEOTIDE SEQUENCE [LARGE SCALE GENOMIC DNA]</scope>
</reference>
<accession>A0A0G1FVA2</accession>
<feature type="compositionally biased region" description="Gly residues" evidence="1">
    <location>
        <begin position="51"/>
        <end position="60"/>
    </location>
</feature>
<sequence length="73" mass="7392">MAGPKSKAQELAEKYGLDPSKTVYYGSDRVVHTNPQDAVSGSKGFEQSSGGNQGSTGGCGQDASNVPGAAKDD</sequence>
<proteinExistence type="predicted"/>
<dbReference type="EMBL" id="LCFQ01000001">
    <property type="protein sequence ID" value="KKS98926.1"/>
    <property type="molecule type" value="Genomic_DNA"/>
</dbReference>
<feature type="region of interest" description="Disordered" evidence="1">
    <location>
        <begin position="1"/>
        <end position="20"/>
    </location>
</feature>
<dbReference type="Proteomes" id="UP000034090">
    <property type="component" value="Unassembled WGS sequence"/>
</dbReference>
<evidence type="ECO:0000313" key="2">
    <source>
        <dbReference type="EMBL" id="KKS98926.1"/>
    </source>
</evidence>
<gene>
    <name evidence="2" type="ORF">UV74_C0001G0036</name>
</gene>
<evidence type="ECO:0000313" key="3">
    <source>
        <dbReference type="Proteomes" id="UP000034090"/>
    </source>
</evidence>